<evidence type="ECO:0000256" key="1">
    <source>
        <dbReference type="ARBA" id="ARBA00009019"/>
    </source>
</evidence>
<dbReference type="AlphaFoldDB" id="A0A9N9WRC5"/>
<dbReference type="PANTHER" id="PTHR19232:SF7">
    <property type="entry name" value="CENTROCORTIN, ISOFORM A"/>
    <property type="match status" value="1"/>
</dbReference>
<dbReference type="PANTHER" id="PTHR19232">
    <property type="entry name" value="CENTROCORTIN FAMILY MEMBER"/>
    <property type="match status" value="1"/>
</dbReference>
<keyword evidence="2 3" id="KW-0175">Coiled coil</keyword>
<feature type="compositionally biased region" description="Low complexity" evidence="4">
    <location>
        <begin position="189"/>
        <end position="206"/>
    </location>
</feature>
<reference evidence="5" key="1">
    <citation type="submission" date="2022-01" db="EMBL/GenBank/DDBJ databases">
        <authorList>
            <person name="King R."/>
        </authorList>
    </citation>
    <scope>NUCLEOTIDE SEQUENCE</scope>
</reference>
<evidence type="ECO:0008006" key="7">
    <source>
        <dbReference type="Google" id="ProtNLM"/>
    </source>
</evidence>
<feature type="region of interest" description="Disordered" evidence="4">
    <location>
        <begin position="467"/>
        <end position="529"/>
    </location>
</feature>
<keyword evidence="6" id="KW-1185">Reference proteome</keyword>
<evidence type="ECO:0000256" key="2">
    <source>
        <dbReference type="ARBA" id="ARBA00023054"/>
    </source>
</evidence>
<gene>
    <name evidence="5" type="ORF">CHIRRI_LOCUS5768</name>
</gene>
<feature type="compositionally biased region" description="Basic and acidic residues" evidence="4">
    <location>
        <begin position="498"/>
        <end position="512"/>
    </location>
</feature>
<dbReference type="Proteomes" id="UP001153620">
    <property type="component" value="Chromosome 2"/>
</dbReference>
<dbReference type="InterPro" id="IPR026079">
    <property type="entry name" value="CDR2"/>
</dbReference>
<feature type="compositionally biased region" description="Polar residues" evidence="4">
    <location>
        <begin position="480"/>
        <end position="497"/>
    </location>
</feature>
<dbReference type="EMBL" id="OU895878">
    <property type="protein sequence ID" value="CAG9802863.1"/>
    <property type="molecule type" value="Genomic_DNA"/>
</dbReference>
<feature type="coiled-coil region" evidence="3">
    <location>
        <begin position="70"/>
        <end position="181"/>
    </location>
</feature>
<dbReference type="OrthoDB" id="10059415at2759"/>
<evidence type="ECO:0000256" key="3">
    <source>
        <dbReference type="SAM" id="Coils"/>
    </source>
</evidence>
<feature type="region of interest" description="Disordered" evidence="4">
    <location>
        <begin position="704"/>
        <end position="754"/>
    </location>
</feature>
<feature type="compositionally biased region" description="Polar residues" evidence="4">
    <location>
        <begin position="238"/>
        <end position="252"/>
    </location>
</feature>
<proteinExistence type="inferred from homology"/>
<evidence type="ECO:0000256" key="4">
    <source>
        <dbReference type="SAM" id="MobiDB-lite"/>
    </source>
</evidence>
<organism evidence="5 6">
    <name type="scientific">Chironomus riparius</name>
    <dbReference type="NCBI Taxonomy" id="315576"/>
    <lineage>
        <taxon>Eukaryota</taxon>
        <taxon>Metazoa</taxon>
        <taxon>Ecdysozoa</taxon>
        <taxon>Arthropoda</taxon>
        <taxon>Hexapoda</taxon>
        <taxon>Insecta</taxon>
        <taxon>Pterygota</taxon>
        <taxon>Neoptera</taxon>
        <taxon>Endopterygota</taxon>
        <taxon>Diptera</taxon>
        <taxon>Nematocera</taxon>
        <taxon>Chironomoidea</taxon>
        <taxon>Chironomidae</taxon>
        <taxon>Chironominae</taxon>
        <taxon>Chironomus</taxon>
    </lineage>
</organism>
<reference evidence="5" key="2">
    <citation type="submission" date="2022-10" db="EMBL/GenBank/DDBJ databases">
        <authorList>
            <consortium name="ENA_rothamsted_submissions"/>
            <consortium name="culmorum"/>
            <person name="King R."/>
        </authorList>
    </citation>
    <scope>NUCLEOTIDE SEQUENCE</scope>
</reference>
<accession>A0A9N9WRC5</accession>
<feature type="compositionally biased region" description="Low complexity" evidence="4">
    <location>
        <begin position="724"/>
        <end position="739"/>
    </location>
</feature>
<comment type="similarity">
    <text evidence="1">Belongs to the CDR2 family.</text>
</comment>
<evidence type="ECO:0000313" key="5">
    <source>
        <dbReference type="EMBL" id="CAG9802863.1"/>
    </source>
</evidence>
<name>A0A9N9WRC5_9DIPT</name>
<sequence length="863" mass="97577">MELKDTKPQSITVISEKVQSVTTVGQKSHEEIWDRTPMLSRMNSMECWDYTIELECLNGPQDLQLAAELGKTLLERNKELENLLRAHQRKCEDQKQEIEFLTKQNLALKEVNDTRMQIYESLDISIHDLEREKHQLIIENSFNKKHIKELNETVEKLEQKCEEATKQFEDVRHILEQERRKIERVQEGSSSNNSSSSNINNTSIHNDTNESVIKATIVNKESTMRHIGSASEPESDEASTPTNPSKSFTSGQMSITQTPFMNYSQDFSSIQPIYSQDSESHDSGFKTGSSSSNCADHEELLRVLTELEDSKQQAHSAQMTISELEQQLSVLSHENSVLQNRIVQSNTLDEMKSVHEELSFLEEVRQGQMCTRCLKSYDDRMTDNTSYIGTEGDDEDRSLMELLNETNTHSLPLVYQSAVTIKDDEDKSLISTEGNDISEDSKTVQYNPYKELVAKYEALLEIQRNPRTKEPQVQQPQPQSLQDELNSTDFSSLNTKYTSEDEKKLGMRHPDFSEVETSSSGFSDEIPSTKATQTDNSSFLFTIVDGEDCKFSIYDEAASAPIESRFRERPKYRELFKEIFTVLKKAAENKEEGESLPLLDDNEKVVNAEVSKVPPVTPANENIPPCKDFDMQSIISSAISENSIAVSECITKTERKKAKSYKKQAAKEEIENKPPASAVQVIGGKLVTPYNRIALDFAAINAKKRARRSRQRSKDKYGTSGRDSSACSAASETSTSSATQRFVEKKEKEVNTTAATIEKAPLTPTKMRKIRRPRELLQLTTLSTLNAGEWNGDSITIYNKNSNKANNPSEFYCRPTTIGTEQIQFKASAASHELRKLKKLDLSYAEVLKQSAAARLRAAQKHK</sequence>
<protein>
    <recommendedName>
        <fullName evidence="7">Cerebellar degeneration-related protein 2</fullName>
    </recommendedName>
</protein>
<feature type="coiled-coil region" evidence="3">
    <location>
        <begin position="307"/>
        <end position="341"/>
    </location>
</feature>
<feature type="region of interest" description="Disordered" evidence="4">
    <location>
        <begin position="182"/>
        <end position="252"/>
    </location>
</feature>
<evidence type="ECO:0000313" key="6">
    <source>
        <dbReference type="Proteomes" id="UP001153620"/>
    </source>
</evidence>